<dbReference type="PANTHER" id="PTHR23184">
    <property type="entry name" value="TETRATRICOPEPTIDE REPEAT PROTEIN 14"/>
    <property type="match status" value="1"/>
</dbReference>
<evidence type="ECO:0000313" key="4">
    <source>
        <dbReference type="Proteomes" id="UP000230423"/>
    </source>
</evidence>
<dbReference type="SUPFAM" id="SSF48452">
    <property type="entry name" value="TPR-like"/>
    <property type="match status" value="1"/>
</dbReference>
<evidence type="ECO:0000256" key="1">
    <source>
        <dbReference type="PROSITE-ProRule" id="PRU00339"/>
    </source>
</evidence>
<keyword evidence="4" id="KW-1185">Reference proteome</keyword>
<sequence>MLQDRAEPAAAIRKRQNEMLADEYVVRGVEHMRSGNREAAIVVLNQALEINPHCVEALVARGAALEVQGDLENARSKFEKVLRLKEDRRARTALAKLDRKKRSPSVEILDNDNDKPKSKNARRSDVEEEKRKRRSTQEAERERKRERHDNRKKLREMEEFIKALREKK</sequence>
<keyword evidence="1" id="KW-0802">TPR repeat</keyword>
<proteinExistence type="predicted"/>
<dbReference type="InterPro" id="IPR019734">
    <property type="entry name" value="TPR_rpt"/>
</dbReference>
<feature type="compositionally biased region" description="Basic and acidic residues" evidence="2">
    <location>
        <begin position="112"/>
        <end position="168"/>
    </location>
</feature>
<dbReference type="InterPro" id="IPR011990">
    <property type="entry name" value="TPR-like_helical_dom_sf"/>
</dbReference>
<dbReference type="AlphaFoldDB" id="A0A2G9U134"/>
<dbReference type="InterPro" id="IPR039190">
    <property type="entry name" value="TTC14"/>
</dbReference>
<feature type="repeat" description="TPR" evidence="1">
    <location>
        <begin position="21"/>
        <end position="54"/>
    </location>
</feature>
<dbReference type="Gene3D" id="1.25.40.10">
    <property type="entry name" value="Tetratricopeptide repeat domain"/>
    <property type="match status" value="1"/>
</dbReference>
<dbReference type="Pfam" id="PF13432">
    <property type="entry name" value="TPR_16"/>
    <property type="match status" value="1"/>
</dbReference>
<evidence type="ECO:0000256" key="2">
    <source>
        <dbReference type="SAM" id="MobiDB-lite"/>
    </source>
</evidence>
<dbReference type="EMBL" id="KZ350353">
    <property type="protein sequence ID" value="PIO63969.1"/>
    <property type="molecule type" value="Genomic_DNA"/>
</dbReference>
<protein>
    <submittedName>
        <fullName evidence="3">Tetratricopeptide repeat protein</fullName>
    </submittedName>
</protein>
<organism evidence="3 4">
    <name type="scientific">Teladorsagia circumcincta</name>
    <name type="common">Brown stomach worm</name>
    <name type="synonym">Ostertagia circumcincta</name>
    <dbReference type="NCBI Taxonomy" id="45464"/>
    <lineage>
        <taxon>Eukaryota</taxon>
        <taxon>Metazoa</taxon>
        <taxon>Ecdysozoa</taxon>
        <taxon>Nematoda</taxon>
        <taxon>Chromadorea</taxon>
        <taxon>Rhabditida</taxon>
        <taxon>Rhabditina</taxon>
        <taxon>Rhabditomorpha</taxon>
        <taxon>Strongyloidea</taxon>
        <taxon>Trichostrongylidae</taxon>
        <taxon>Teladorsagia</taxon>
    </lineage>
</organism>
<feature type="region of interest" description="Disordered" evidence="2">
    <location>
        <begin position="95"/>
        <end position="168"/>
    </location>
</feature>
<dbReference type="PROSITE" id="PS50005">
    <property type="entry name" value="TPR"/>
    <property type="match status" value="2"/>
</dbReference>
<dbReference type="PANTHER" id="PTHR23184:SF9">
    <property type="entry name" value="TETRATRICOPEPTIDE REPEAT PROTEIN 14"/>
    <property type="match status" value="1"/>
</dbReference>
<reference evidence="3 4" key="1">
    <citation type="submission" date="2015-09" db="EMBL/GenBank/DDBJ databases">
        <title>Draft genome of the parasitic nematode Teladorsagia circumcincta isolate WARC Sus (inbred).</title>
        <authorList>
            <person name="Mitreva M."/>
        </authorList>
    </citation>
    <scope>NUCLEOTIDE SEQUENCE [LARGE SCALE GENOMIC DNA]</scope>
    <source>
        <strain evidence="3 4">S</strain>
    </source>
</reference>
<gene>
    <name evidence="3" type="ORF">TELCIR_14416</name>
</gene>
<dbReference type="Proteomes" id="UP000230423">
    <property type="component" value="Unassembled WGS sequence"/>
</dbReference>
<dbReference type="OrthoDB" id="1914839at2759"/>
<name>A0A2G9U134_TELCI</name>
<evidence type="ECO:0000313" key="3">
    <source>
        <dbReference type="EMBL" id="PIO63969.1"/>
    </source>
</evidence>
<dbReference type="SMART" id="SM00028">
    <property type="entry name" value="TPR"/>
    <property type="match status" value="2"/>
</dbReference>
<feature type="repeat" description="TPR" evidence="1">
    <location>
        <begin position="55"/>
        <end position="88"/>
    </location>
</feature>
<accession>A0A2G9U134</accession>